<dbReference type="Gramene" id="ONIVA01G17980.2">
    <property type="protein sequence ID" value="ONIVA01G17980.2"/>
    <property type="gene ID" value="ONIVA01G17980"/>
</dbReference>
<evidence type="ECO:0000313" key="1">
    <source>
        <dbReference type="EnsemblPlants" id="ONIVA01G17980.2"/>
    </source>
</evidence>
<reference evidence="1" key="1">
    <citation type="submission" date="2015-04" db="UniProtKB">
        <authorList>
            <consortium name="EnsemblPlants"/>
        </authorList>
    </citation>
    <scope>IDENTIFICATION</scope>
    <source>
        <strain evidence="1">SL10</strain>
    </source>
</reference>
<proteinExistence type="predicted"/>
<evidence type="ECO:0000313" key="2">
    <source>
        <dbReference type="Proteomes" id="UP000006591"/>
    </source>
</evidence>
<reference evidence="1" key="2">
    <citation type="submission" date="2018-04" db="EMBL/GenBank/DDBJ databases">
        <title>OnivRS2 (Oryza nivara Reference Sequence Version 2).</title>
        <authorList>
            <person name="Zhang J."/>
            <person name="Kudrna D."/>
            <person name="Lee S."/>
            <person name="Talag J."/>
            <person name="Rajasekar S."/>
            <person name="Welchert J."/>
            <person name="Hsing Y.-I."/>
            <person name="Wing R.A."/>
        </authorList>
    </citation>
    <scope>NUCLEOTIDE SEQUENCE [LARGE SCALE GENOMIC DNA]</scope>
</reference>
<keyword evidence="2" id="KW-1185">Reference proteome</keyword>
<dbReference type="Proteomes" id="UP000006591">
    <property type="component" value="Chromosome 1"/>
</dbReference>
<dbReference type="AlphaFoldDB" id="A0A0E0FLM4"/>
<protein>
    <submittedName>
        <fullName evidence="1">Uncharacterized protein</fullName>
    </submittedName>
</protein>
<sequence length="63" mass="7082">MPPPSSPLSFARADDAVVQSKLSNGNRSAGTPLHRLLRFYFYQMHMNHSLSQETSDNPVLRLP</sequence>
<name>A0A0E0FLM4_ORYNI</name>
<organism evidence="1">
    <name type="scientific">Oryza nivara</name>
    <name type="common">Indian wild rice</name>
    <name type="synonym">Oryza sativa f. spontanea</name>
    <dbReference type="NCBI Taxonomy" id="4536"/>
    <lineage>
        <taxon>Eukaryota</taxon>
        <taxon>Viridiplantae</taxon>
        <taxon>Streptophyta</taxon>
        <taxon>Embryophyta</taxon>
        <taxon>Tracheophyta</taxon>
        <taxon>Spermatophyta</taxon>
        <taxon>Magnoliopsida</taxon>
        <taxon>Liliopsida</taxon>
        <taxon>Poales</taxon>
        <taxon>Poaceae</taxon>
        <taxon>BOP clade</taxon>
        <taxon>Oryzoideae</taxon>
        <taxon>Oryzeae</taxon>
        <taxon>Oryzinae</taxon>
        <taxon>Oryza</taxon>
    </lineage>
</organism>
<dbReference type="EnsemblPlants" id="ONIVA01G17980.2">
    <property type="protein sequence ID" value="ONIVA01G17980.2"/>
    <property type="gene ID" value="ONIVA01G17980"/>
</dbReference>
<accession>A0A0E0FLM4</accession>